<evidence type="ECO:0000256" key="1">
    <source>
        <dbReference type="SAM" id="MobiDB-lite"/>
    </source>
</evidence>
<reference evidence="3 4" key="1">
    <citation type="submission" date="2020-07" db="EMBL/GenBank/DDBJ databases">
        <title>Sequencing the genomes of 1000 actinobacteria strains.</title>
        <authorList>
            <person name="Klenk H.-P."/>
        </authorList>
    </citation>
    <scope>NUCLEOTIDE SEQUENCE [LARGE SCALE GENOMIC DNA]</scope>
    <source>
        <strain evidence="3 4">DSM 45975</strain>
    </source>
</reference>
<dbReference type="RefSeq" id="WP_182544473.1">
    <property type="nucleotide sequence ID" value="NZ_JACGWZ010000003.1"/>
</dbReference>
<feature type="compositionally biased region" description="Polar residues" evidence="1">
    <location>
        <begin position="82"/>
        <end position="97"/>
    </location>
</feature>
<evidence type="ECO:0000313" key="4">
    <source>
        <dbReference type="Proteomes" id="UP000569329"/>
    </source>
</evidence>
<keyword evidence="2" id="KW-0812">Transmembrane</keyword>
<keyword evidence="2" id="KW-0472">Membrane</keyword>
<comment type="caution">
    <text evidence="3">The sequence shown here is derived from an EMBL/GenBank/DDBJ whole genome shotgun (WGS) entry which is preliminary data.</text>
</comment>
<organism evidence="3 4">
    <name type="scientific">Halosaccharopolyspora lacisalsi</name>
    <dbReference type="NCBI Taxonomy" id="1000566"/>
    <lineage>
        <taxon>Bacteria</taxon>
        <taxon>Bacillati</taxon>
        <taxon>Actinomycetota</taxon>
        <taxon>Actinomycetes</taxon>
        <taxon>Pseudonocardiales</taxon>
        <taxon>Pseudonocardiaceae</taxon>
        <taxon>Halosaccharopolyspora</taxon>
    </lineage>
</organism>
<dbReference type="AlphaFoldDB" id="A0A839DYI1"/>
<evidence type="ECO:0000313" key="3">
    <source>
        <dbReference type="EMBL" id="MBA8825266.1"/>
    </source>
</evidence>
<keyword evidence="2" id="KW-1133">Transmembrane helix</keyword>
<accession>A0A839DYI1</accession>
<dbReference type="EMBL" id="JACGWZ010000003">
    <property type="protein sequence ID" value="MBA8825266.1"/>
    <property type="molecule type" value="Genomic_DNA"/>
</dbReference>
<feature type="transmembrane region" description="Helical" evidence="2">
    <location>
        <begin position="6"/>
        <end position="24"/>
    </location>
</feature>
<feature type="compositionally biased region" description="Basic and acidic residues" evidence="1">
    <location>
        <begin position="98"/>
        <end position="108"/>
    </location>
</feature>
<protein>
    <submittedName>
        <fullName evidence="3">Uncharacterized protein</fullName>
    </submittedName>
</protein>
<name>A0A839DYI1_9PSEU</name>
<feature type="region of interest" description="Disordered" evidence="1">
    <location>
        <begin position="31"/>
        <end position="112"/>
    </location>
</feature>
<gene>
    <name evidence="3" type="ORF">FHX42_002617</name>
</gene>
<proteinExistence type="predicted"/>
<sequence length="143" mass="15577">MPFFVLILTFFGGFALAVFLFWPIQRRGSRGHAGSFQRSSPSTGKHALDRTATNPVSIPVQDRVEQSKGASVAKHSVLGRSATATTSAYSPETTSETGPEKSGDKTEPAAEFPQEDLFSRHHAAKFDQARQRLAKVRVELDSS</sequence>
<keyword evidence="4" id="KW-1185">Reference proteome</keyword>
<dbReference type="Proteomes" id="UP000569329">
    <property type="component" value="Unassembled WGS sequence"/>
</dbReference>
<evidence type="ECO:0000256" key="2">
    <source>
        <dbReference type="SAM" id="Phobius"/>
    </source>
</evidence>